<name>A0A318KPA7_9FIRM</name>
<reference evidence="2 3" key="1">
    <citation type="submission" date="2018-05" db="EMBL/GenBank/DDBJ databases">
        <title>Genomic Encyclopedia of Type Strains, Phase IV (KMG-IV): sequencing the most valuable type-strain genomes for metagenomic binning, comparative biology and taxonomic classification.</title>
        <authorList>
            <person name="Goeker M."/>
        </authorList>
    </citation>
    <scope>NUCLEOTIDE SEQUENCE [LARGE SCALE GENOMIC DNA]</scope>
    <source>
        <strain evidence="2 3">JC118</strain>
    </source>
</reference>
<dbReference type="Pfam" id="PF14353">
    <property type="entry name" value="CpXC"/>
    <property type="match status" value="1"/>
</dbReference>
<dbReference type="EMBL" id="QJKH01000005">
    <property type="protein sequence ID" value="PXX79599.1"/>
    <property type="molecule type" value="Genomic_DNA"/>
</dbReference>
<dbReference type="InterPro" id="IPR025682">
    <property type="entry name" value="CpXC_dom"/>
</dbReference>
<organism evidence="2 3">
    <name type="scientific">Dielma fastidiosa</name>
    <dbReference type="NCBI Taxonomy" id="1034346"/>
    <lineage>
        <taxon>Bacteria</taxon>
        <taxon>Bacillati</taxon>
        <taxon>Bacillota</taxon>
        <taxon>Erysipelotrichia</taxon>
        <taxon>Erysipelotrichales</taxon>
        <taxon>Erysipelotrichaceae</taxon>
        <taxon>Dielma</taxon>
    </lineage>
</organism>
<keyword evidence="3" id="KW-1185">Reference proteome</keyword>
<proteinExistence type="predicted"/>
<accession>A0A318KPA7</accession>
<sequence length="177" mass="20620">MHGDTMKQVLLQLKCPHCFHVNLKVAETIVNPNIESDLKRQILNDEFFTLRCRCNTPIHFLYPCVYVDKKQHLILFMKEAEVLHDDRCIQRLVHDAEQFKEMIRIADAHLDDRAVIQIKRRLLSKNGKQLLYFLDCDGEYLWFTCEGQISGVAKADYDKLAAKLAPPTHEVIDVDLL</sequence>
<evidence type="ECO:0000313" key="3">
    <source>
        <dbReference type="Proteomes" id="UP000247612"/>
    </source>
</evidence>
<comment type="caution">
    <text evidence="2">The sequence shown here is derived from an EMBL/GenBank/DDBJ whole genome shotgun (WGS) entry which is preliminary data.</text>
</comment>
<feature type="domain" description="CpXC" evidence="1">
    <location>
        <begin position="13"/>
        <end position="115"/>
    </location>
</feature>
<protein>
    <submittedName>
        <fullName evidence="2">CpXC motif protein</fullName>
    </submittedName>
</protein>
<evidence type="ECO:0000313" key="2">
    <source>
        <dbReference type="EMBL" id="PXX79599.1"/>
    </source>
</evidence>
<dbReference type="AlphaFoldDB" id="A0A318KPA7"/>
<gene>
    <name evidence="2" type="ORF">DES51_10570</name>
</gene>
<evidence type="ECO:0000259" key="1">
    <source>
        <dbReference type="Pfam" id="PF14353"/>
    </source>
</evidence>
<dbReference type="Proteomes" id="UP000247612">
    <property type="component" value="Unassembled WGS sequence"/>
</dbReference>